<reference evidence="12" key="1">
    <citation type="submission" date="2018-12" db="EMBL/GenBank/DDBJ databases">
        <title>Tengunoibacter tsumagoiensis gen. nov., sp. nov., Dictyobacter kobayashii sp. nov., D. alpinus sp. nov., and D. joshuensis sp. nov. and description of Dictyobacteraceae fam. nov. within the order Ktedonobacterales isolated from Tengu-no-mugimeshi.</title>
        <authorList>
            <person name="Wang C.M."/>
            <person name="Zheng Y."/>
            <person name="Sakai Y."/>
            <person name="Toyoda A."/>
            <person name="Minakuchi Y."/>
            <person name="Abe K."/>
            <person name="Yokota A."/>
            <person name="Yabe S."/>
        </authorList>
    </citation>
    <scope>NUCLEOTIDE SEQUENCE [LARGE SCALE GENOMIC DNA]</scope>
    <source>
        <strain evidence="12">Uno3</strain>
    </source>
</reference>
<dbReference type="AlphaFoldDB" id="A0A402A9Z9"/>
<evidence type="ECO:0000256" key="5">
    <source>
        <dbReference type="ARBA" id="ARBA00022741"/>
    </source>
</evidence>
<dbReference type="SMART" id="SM00220">
    <property type="entry name" value="S_TKc"/>
    <property type="match status" value="1"/>
</dbReference>
<dbReference type="CDD" id="cd14014">
    <property type="entry name" value="STKc_PknB_like"/>
    <property type="match status" value="1"/>
</dbReference>
<dbReference type="PANTHER" id="PTHR43289:SF6">
    <property type="entry name" value="SERINE_THREONINE-PROTEIN KINASE NEKL-3"/>
    <property type="match status" value="1"/>
</dbReference>
<dbReference type="PROSITE" id="PS00108">
    <property type="entry name" value="PROTEIN_KINASE_ST"/>
    <property type="match status" value="1"/>
</dbReference>
<evidence type="ECO:0000256" key="7">
    <source>
        <dbReference type="ARBA" id="ARBA00022840"/>
    </source>
</evidence>
<dbReference type="SUPFAM" id="SSF56112">
    <property type="entry name" value="Protein kinase-like (PK-like)"/>
    <property type="match status" value="1"/>
</dbReference>
<dbReference type="Pfam" id="PF00400">
    <property type="entry name" value="WD40"/>
    <property type="match status" value="5"/>
</dbReference>
<sequence length="730" mass="80109">MAEQQKGFRQQLGHYILKNLLGSGGFADVYLAEHIHLHTLVAIKVLHTHLANEDIEAFRREAQTVAALSHPHIVRIFDFGVEAGTPYLVMDYAYNGSLRQRFPKGQAVPIGEIVPVLLQVASALHYAHGQRVIHRDIKPENMMLNAKNEVILGDFGIAIVTQTSSKASTQNIAGTVAYMAPEQIQAHPVPASDQYSLGVVVYEWLCGQRPFEGSYTEIAIKHSVSPPPPLRNLMPSIPDAVEQVVMTALHKDPQQRFPTVLDFAQAFAQAVFTHPQQQPTMVKPGYGYLSPPVAQQPFYSQPPMKQAAQFYGQPPMKQATQFYGQPPVNQATQFYNPSPVKQVTQSTYLQASVPEGYPHNSVPVTAPKVSRRKLIVGISSIAVVGVGLTAFSVLSNAQILPGDNTNTHSTTTLKNLTGSSSAVGQTVGQGGEQAEQTYTGQTDWIWLVAWSPDGKYVASGSHDGTCHIWQAADGKRVLSVVSNLEPHQSDAYPWSIVWSKHDPKQVAIGFADGSIQILDVTNGQRLLSRDKDVTPVPLMSWSPDGKQMAVSSTDNTIVIYDLPNWNPRVTFREHTDFIKAISWSPDGRYIASGGDDTKIRVWDPQTAETKMVLSGQSQEVTALSWRNDSQRLVSSAQDYIVRIWDIQTVRTLVTHEYTGGAPMGNVAWSPDGKWVAAYPGNASVDILDATTLNVKQTISTGVVYGLSWSPDSMHLATGCYDKVTKLWHIS</sequence>
<protein>
    <recommendedName>
        <fullName evidence="1">non-specific serine/threonine protein kinase</fullName>
        <ecNumber evidence="1">2.7.11.1</ecNumber>
    </recommendedName>
</protein>
<dbReference type="CDD" id="cd00200">
    <property type="entry name" value="WD40"/>
    <property type="match status" value="1"/>
</dbReference>
<evidence type="ECO:0000256" key="3">
    <source>
        <dbReference type="ARBA" id="ARBA00022679"/>
    </source>
</evidence>
<dbReference type="SUPFAM" id="SSF50978">
    <property type="entry name" value="WD40 repeat-like"/>
    <property type="match status" value="1"/>
</dbReference>
<dbReference type="InterPro" id="IPR036322">
    <property type="entry name" value="WD40_repeat_dom_sf"/>
</dbReference>
<dbReference type="GO" id="GO:0005524">
    <property type="term" value="F:ATP binding"/>
    <property type="evidence" value="ECO:0007669"/>
    <property type="project" value="UniProtKB-UniRule"/>
</dbReference>
<dbReference type="InterPro" id="IPR001680">
    <property type="entry name" value="WD40_rpt"/>
</dbReference>
<feature type="repeat" description="WD" evidence="8">
    <location>
        <begin position="438"/>
        <end position="479"/>
    </location>
</feature>
<dbReference type="InterPro" id="IPR011659">
    <property type="entry name" value="WD40"/>
</dbReference>
<organism evidence="11 12">
    <name type="scientific">Tengunoibacter tsumagoiensis</name>
    <dbReference type="NCBI Taxonomy" id="2014871"/>
    <lineage>
        <taxon>Bacteria</taxon>
        <taxon>Bacillati</taxon>
        <taxon>Chloroflexota</taxon>
        <taxon>Ktedonobacteria</taxon>
        <taxon>Ktedonobacterales</taxon>
        <taxon>Dictyobacteraceae</taxon>
        <taxon>Tengunoibacter</taxon>
    </lineage>
</organism>
<keyword evidence="4" id="KW-0677">Repeat</keyword>
<feature type="repeat" description="WD" evidence="8">
    <location>
        <begin position="703"/>
        <end position="730"/>
    </location>
</feature>
<dbReference type="InterPro" id="IPR020472">
    <property type="entry name" value="WD40_PAC1"/>
</dbReference>
<dbReference type="PROSITE" id="PS50011">
    <property type="entry name" value="PROTEIN_KINASE_DOM"/>
    <property type="match status" value="1"/>
</dbReference>
<keyword evidence="5 9" id="KW-0547">Nucleotide-binding</keyword>
<dbReference type="SMART" id="SM00320">
    <property type="entry name" value="WD40"/>
    <property type="match status" value="6"/>
</dbReference>
<feature type="domain" description="Protein kinase" evidence="10">
    <location>
        <begin position="15"/>
        <end position="268"/>
    </location>
</feature>
<keyword evidence="6" id="KW-0418">Kinase</keyword>
<evidence type="ECO:0000256" key="4">
    <source>
        <dbReference type="ARBA" id="ARBA00022737"/>
    </source>
</evidence>
<dbReference type="Gene3D" id="1.10.510.10">
    <property type="entry name" value="Transferase(Phosphotransferase) domain 1"/>
    <property type="match status" value="1"/>
</dbReference>
<dbReference type="InterPro" id="IPR017441">
    <property type="entry name" value="Protein_kinase_ATP_BS"/>
</dbReference>
<evidence type="ECO:0000256" key="8">
    <source>
        <dbReference type="PROSITE-ProRule" id="PRU00221"/>
    </source>
</evidence>
<keyword evidence="2 8" id="KW-0853">WD repeat</keyword>
<dbReference type="Proteomes" id="UP000287352">
    <property type="component" value="Unassembled WGS sequence"/>
</dbReference>
<dbReference type="PROSITE" id="PS50294">
    <property type="entry name" value="WD_REPEATS_REGION"/>
    <property type="match status" value="4"/>
</dbReference>
<dbReference type="PROSITE" id="PS50082">
    <property type="entry name" value="WD_REPEATS_2"/>
    <property type="match status" value="4"/>
</dbReference>
<keyword evidence="7 9" id="KW-0067">ATP-binding</keyword>
<keyword evidence="12" id="KW-1185">Reference proteome</keyword>
<feature type="binding site" evidence="9">
    <location>
        <position position="44"/>
    </location>
    <ligand>
        <name>ATP</name>
        <dbReference type="ChEBI" id="CHEBI:30616"/>
    </ligand>
</feature>
<gene>
    <name evidence="11" type="ORF">KTT_58290</name>
</gene>
<dbReference type="FunFam" id="1.10.510.10:FF:000571">
    <property type="entry name" value="Maternal embryonic leucine zipper kinase"/>
    <property type="match status" value="1"/>
</dbReference>
<proteinExistence type="predicted"/>
<dbReference type="EMBL" id="BIFR01000002">
    <property type="protein sequence ID" value="GCE15970.1"/>
    <property type="molecule type" value="Genomic_DNA"/>
</dbReference>
<dbReference type="RefSeq" id="WP_126583364.1">
    <property type="nucleotide sequence ID" value="NZ_BIFR01000002.1"/>
</dbReference>
<dbReference type="EC" id="2.7.11.1" evidence="1"/>
<dbReference type="GO" id="GO:0004674">
    <property type="term" value="F:protein serine/threonine kinase activity"/>
    <property type="evidence" value="ECO:0007669"/>
    <property type="project" value="UniProtKB-EC"/>
</dbReference>
<dbReference type="Gene3D" id="3.30.200.20">
    <property type="entry name" value="Phosphorylase Kinase, domain 1"/>
    <property type="match status" value="1"/>
</dbReference>
<dbReference type="PRINTS" id="PR00320">
    <property type="entry name" value="GPROTEINBRPT"/>
</dbReference>
<feature type="repeat" description="WD" evidence="8">
    <location>
        <begin position="613"/>
        <end position="654"/>
    </location>
</feature>
<dbReference type="InterPro" id="IPR011009">
    <property type="entry name" value="Kinase-like_dom_sf"/>
</dbReference>
<feature type="repeat" description="WD" evidence="8">
    <location>
        <begin position="571"/>
        <end position="612"/>
    </location>
</feature>
<evidence type="ECO:0000256" key="2">
    <source>
        <dbReference type="ARBA" id="ARBA00022574"/>
    </source>
</evidence>
<dbReference type="InterPro" id="IPR000719">
    <property type="entry name" value="Prot_kinase_dom"/>
</dbReference>
<evidence type="ECO:0000313" key="12">
    <source>
        <dbReference type="Proteomes" id="UP000287352"/>
    </source>
</evidence>
<dbReference type="Gene3D" id="2.130.10.10">
    <property type="entry name" value="YVTN repeat-like/Quinoprotein amine dehydrogenase"/>
    <property type="match status" value="3"/>
</dbReference>
<dbReference type="InterPro" id="IPR019775">
    <property type="entry name" value="WD40_repeat_CS"/>
</dbReference>
<dbReference type="Pfam" id="PF00069">
    <property type="entry name" value="Pkinase"/>
    <property type="match status" value="1"/>
</dbReference>
<evidence type="ECO:0000256" key="1">
    <source>
        <dbReference type="ARBA" id="ARBA00012513"/>
    </source>
</evidence>
<dbReference type="PANTHER" id="PTHR43289">
    <property type="entry name" value="MITOGEN-ACTIVATED PROTEIN KINASE KINASE KINASE 20-RELATED"/>
    <property type="match status" value="1"/>
</dbReference>
<evidence type="ECO:0000259" key="10">
    <source>
        <dbReference type="PROSITE" id="PS50011"/>
    </source>
</evidence>
<comment type="caution">
    <text evidence="11">The sequence shown here is derived from an EMBL/GenBank/DDBJ whole genome shotgun (WGS) entry which is preliminary data.</text>
</comment>
<dbReference type="InterPro" id="IPR015943">
    <property type="entry name" value="WD40/YVTN_repeat-like_dom_sf"/>
</dbReference>
<accession>A0A402A9Z9</accession>
<evidence type="ECO:0000256" key="6">
    <source>
        <dbReference type="ARBA" id="ARBA00022777"/>
    </source>
</evidence>
<name>A0A402A9Z9_9CHLR</name>
<evidence type="ECO:0000256" key="9">
    <source>
        <dbReference type="PROSITE-ProRule" id="PRU10141"/>
    </source>
</evidence>
<dbReference type="Pfam" id="PF07676">
    <property type="entry name" value="PD40"/>
    <property type="match status" value="1"/>
</dbReference>
<dbReference type="OrthoDB" id="136964at2"/>
<evidence type="ECO:0000313" key="11">
    <source>
        <dbReference type="EMBL" id="GCE15970.1"/>
    </source>
</evidence>
<dbReference type="PROSITE" id="PS00678">
    <property type="entry name" value="WD_REPEATS_1"/>
    <property type="match status" value="1"/>
</dbReference>
<dbReference type="InterPro" id="IPR008271">
    <property type="entry name" value="Ser/Thr_kinase_AS"/>
</dbReference>
<keyword evidence="3" id="KW-0808">Transferase</keyword>
<dbReference type="PROSITE" id="PS00107">
    <property type="entry name" value="PROTEIN_KINASE_ATP"/>
    <property type="match status" value="1"/>
</dbReference>